<feature type="transmembrane region" description="Helical" evidence="6">
    <location>
        <begin position="6"/>
        <end position="28"/>
    </location>
</feature>
<dbReference type="InterPro" id="IPR005467">
    <property type="entry name" value="His_kinase_dom"/>
</dbReference>
<dbReference type="SUPFAM" id="SSF47384">
    <property type="entry name" value="Homodimeric domain of signal transducing histidine kinase"/>
    <property type="match status" value="1"/>
</dbReference>
<evidence type="ECO:0000256" key="5">
    <source>
        <dbReference type="ARBA" id="ARBA00022777"/>
    </source>
</evidence>
<evidence type="ECO:0000256" key="2">
    <source>
        <dbReference type="ARBA" id="ARBA00012438"/>
    </source>
</evidence>
<dbReference type="Pfam" id="PF00512">
    <property type="entry name" value="HisKA"/>
    <property type="match status" value="1"/>
</dbReference>
<accession>A0A5P8E509</accession>
<protein>
    <recommendedName>
        <fullName evidence="2">histidine kinase</fullName>
        <ecNumber evidence="2">2.7.13.3</ecNumber>
    </recommendedName>
</protein>
<dbReference type="OrthoDB" id="1933776at2"/>
<dbReference type="KEGG" id="alq:C7Y71_002755"/>
<dbReference type="InterPro" id="IPR004358">
    <property type="entry name" value="Sig_transdc_His_kin-like_C"/>
</dbReference>
<proteinExistence type="predicted"/>
<dbReference type="Gene3D" id="3.30.565.10">
    <property type="entry name" value="Histidine kinase-like ATPase, C-terminal domain"/>
    <property type="match status" value="1"/>
</dbReference>
<evidence type="ECO:0000259" key="7">
    <source>
        <dbReference type="PROSITE" id="PS50109"/>
    </source>
</evidence>
<dbReference type="GO" id="GO:0000155">
    <property type="term" value="F:phosphorelay sensor kinase activity"/>
    <property type="evidence" value="ECO:0007669"/>
    <property type="project" value="InterPro"/>
</dbReference>
<dbReference type="PANTHER" id="PTHR43547:SF2">
    <property type="entry name" value="HYBRID SIGNAL TRANSDUCTION HISTIDINE KINASE C"/>
    <property type="match status" value="1"/>
</dbReference>
<dbReference type="SUPFAM" id="SSF55874">
    <property type="entry name" value="ATPase domain of HSP90 chaperone/DNA topoisomerase II/histidine kinase"/>
    <property type="match status" value="1"/>
</dbReference>
<name>A0A5P8E509_9BACT</name>
<evidence type="ECO:0000256" key="4">
    <source>
        <dbReference type="ARBA" id="ARBA00022679"/>
    </source>
</evidence>
<comment type="catalytic activity">
    <reaction evidence="1">
        <text>ATP + protein L-histidine = ADP + protein N-phospho-L-histidine.</text>
        <dbReference type="EC" id="2.7.13.3"/>
    </reaction>
</comment>
<dbReference type="AlphaFoldDB" id="A0A5P8E509"/>
<dbReference type="RefSeq" id="WP_111899353.1">
    <property type="nucleotide sequence ID" value="NZ_CP033459.1"/>
</dbReference>
<keyword evidence="6" id="KW-1133">Transmembrane helix</keyword>
<dbReference type="CDD" id="cd00082">
    <property type="entry name" value="HisKA"/>
    <property type="match status" value="1"/>
</dbReference>
<evidence type="ECO:0000256" key="6">
    <source>
        <dbReference type="SAM" id="Phobius"/>
    </source>
</evidence>
<evidence type="ECO:0000313" key="9">
    <source>
        <dbReference type="Proteomes" id="UP000249375"/>
    </source>
</evidence>
<dbReference type="InterPro" id="IPR036097">
    <property type="entry name" value="HisK_dim/P_sf"/>
</dbReference>
<evidence type="ECO:0000256" key="1">
    <source>
        <dbReference type="ARBA" id="ARBA00000085"/>
    </source>
</evidence>
<dbReference type="InterPro" id="IPR036890">
    <property type="entry name" value="HATPase_C_sf"/>
</dbReference>
<dbReference type="PRINTS" id="PR00344">
    <property type="entry name" value="BCTRLSENSOR"/>
</dbReference>
<evidence type="ECO:0000313" key="8">
    <source>
        <dbReference type="EMBL" id="QFQ12027.1"/>
    </source>
</evidence>
<gene>
    <name evidence="8" type="ORF">C7Y71_002755</name>
</gene>
<dbReference type="InterPro" id="IPR003594">
    <property type="entry name" value="HATPase_dom"/>
</dbReference>
<dbReference type="EMBL" id="CP033459">
    <property type="protein sequence ID" value="QFQ12027.1"/>
    <property type="molecule type" value="Genomic_DNA"/>
</dbReference>
<dbReference type="InterPro" id="IPR003661">
    <property type="entry name" value="HisK_dim/P_dom"/>
</dbReference>
<dbReference type="Pfam" id="PF02518">
    <property type="entry name" value="HATPase_c"/>
    <property type="match status" value="1"/>
</dbReference>
<dbReference type="PANTHER" id="PTHR43547">
    <property type="entry name" value="TWO-COMPONENT HISTIDINE KINASE"/>
    <property type="match status" value="1"/>
</dbReference>
<dbReference type="Gene3D" id="1.10.287.130">
    <property type="match status" value="1"/>
</dbReference>
<keyword evidence="6" id="KW-0812">Transmembrane</keyword>
<sequence length="482" mass="55752">MKKGTIIAIAIVMGFSFIILLFLEANYIREMHSLRVSQVNTCVNKALRETVQSIELDETRRVLEFTLKNDKSDSLFIRQFQADSARIAKKYPARRRIYEQQLLRQRIRERFKNKNELLEKVMHEIIAESDNRVIEERINFNTLTETFAEALKNNGLKGVEFHYVITHNGDTVYDCHKNIVDKGSHRFRTSLFNDDLSPERVEMVVFIPNLSHYINDSLQFLIPAIVFTVVLLLMFCYTVYIIFRQKRLTEIKNDFINNMTHEFKTPISTISLASQMLQDTSVTKSEHMLKHLCSIIADETNRLRFQVEKILQISMFERNGGVYQRKDIDVVPILEKVVSTFRLKVESAGGTLTTNITADDTHIFGDSMHITNVLFNLLDNAIKYKSGDRRLLLDISLENDDDRLVIKITDNGIGIKRDDLKRVFDRFYRVSTGNKHDVKGFGLGLAYVKNVVNFHKGTIHIDSTFGKGTKFTISIPILKQKL</sequence>
<keyword evidence="5 8" id="KW-0418">Kinase</keyword>
<dbReference type="FunFam" id="3.30.565.10:FF:000006">
    <property type="entry name" value="Sensor histidine kinase WalK"/>
    <property type="match status" value="1"/>
</dbReference>
<reference evidence="8 9" key="1">
    <citation type="submission" date="2018-11" db="EMBL/GenBank/DDBJ databases">
        <authorList>
            <person name="Na S.W."/>
            <person name="Baik M."/>
        </authorList>
    </citation>
    <scope>NUCLEOTIDE SEQUENCE [LARGE SCALE GENOMIC DNA]</scope>
    <source>
        <strain evidence="8 9">E39</strain>
    </source>
</reference>
<dbReference type="EC" id="2.7.13.3" evidence="2"/>
<evidence type="ECO:0000256" key="3">
    <source>
        <dbReference type="ARBA" id="ARBA00022553"/>
    </source>
</evidence>
<feature type="transmembrane region" description="Helical" evidence="6">
    <location>
        <begin position="220"/>
        <end position="243"/>
    </location>
</feature>
<dbReference type="SMART" id="SM00388">
    <property type="entry name" value="HisKA"/>
    <property type="match status" value="1"/>
</dbReference>
<keyword evidence="3" id="KW-0597">Phosphoprotein</keyword>
<dbReference type="PROSITE" id="PS50109">
    <property type="entry name" value="HIS_KIN"/>
    <property type="match status" value="1"/>
</dbReference>
<keyword evidence="9" id="KW-1185">Reference proteome</keyword>
<dbReference type="SMART" id="SM00387">
    <property type="entry name" value="HATPase_c"/>
    <property type="match status" value="1"/>
</dbReference>
<organism evidence="8 9">
    <name type="scientific">Pseudoprevotella muciniphila</name>
    <dbReference type="NCBI Taxonomy" id="2133944"/>
    <lineage>
        <taxon>Bacteria</taxon>
        <taxon>Pseudomonadati</taxon>
        <taxon>Bacteroidota</taxon>
        <taxon>Bacteroidia</taxon>
        <taxon>Bacteroidales</taxon>
        <taxon>Prevotellaceae</taxon>
        <taxon>Pseudoprevotella</taxon>
    </lineage>
</organism>
<dbReference type="Proteomes" id="UP000249375">
    <property type="component" value="Chromosome"/>
</dbReference>
<dbReference type="CDD" id="cd00075">
    <property type="entry name" value="HATPase"/>
    <property type="match status" value="1"/>
</dbReference>
<feature type="domain" description="Histidine kinase" evidence="7">
    <location>
        <begin position="258"/>
        <end position="479"/>
    </location>
</feature>
<keyword evidence="4" id="KW-0808">Transferase</keyword>
<keyword evidence="6" id="KW-0472">Membrane</keyword>